<evidence type="ECO:0000256" key="2">
    <source>
        <dbReference type="SAM" id="Phobius"/>
    </source>
</evidence>
<protein>
    <submittedName>
        <fullName evidence="3">Uncharacterized protein</fullName>
    </submittedName>
</protein>
<evidence type="ECO:0000313" key="4">
    <source>
        <dbReference type="Proteomes" id="UP000199126"/>
    </source>
</evidence>
<accession>A0A1H8MS24</accession>
<proteinExistence type="predicted"/>
<name>A0A1H8MS24_9EURY</name>
<dbReference type="EMBL" id="FODV01000001">
    <property type="protein sequence ID" value="SEO20225.1"/>
    <property type="molecule type" value="Genomic_DNA"/>
</dbReference>
<keyword evidence="2" id="KW-0472">Membrane</keyword>
<keyword evidence="2" id="KW-0812">Transmembrane</keyword>
<keyword evidence="2" id="KW-1133">Transmembrane helix</keyword>
<feature type="transmembrane region" description="Helical" evidence="2">
    <location>
        <begin position="230"/>
        <end position="250"/>
    </location>
</feature>
<feature type="compositionally biased region" description="Low complexity" evidence="1">
    <location>
        <begin position="69"/>
        <end position="78"/>
    </location>
</feature>
<keyword evidence="4" id="KW-1185">Reference proteome</keyword>
<evidence type="ECO:0000313" key="3">
    <source>
        <dbReference type="EMBL" id="SEO20225.1"/>
    </source>
</evidence>
<gene>
    <name evidence="3" type="ORF">SAMN04487948_10157</name>
</gene>
<dbReference type="AlphaFoldDB" id="A0A1H8MS24"/>
<organism evidence="3 4">
    <name type="scientific">Halogranum amylolyticum</name>
    <dbReference type="NCBI Taxonomy" id="660520"/>
    <lineage>
        <taxon>Archaea</taxon>
        <taxon>Methanobacteriati</taxon>
        <taxon>Methanobacteriota</taxon>
        <taxon>Stenosarchaea group</taxon>
        <taxon>Halobacteria</taxon>
        <taxon>Halobacteriales</taxon>
        <taxon>Haloferacaceae</taxon>
    </lineage>
</organism>
<reference evidence="4" key="1">
    <citation type="submission" date="2016-10" db="EMBL/GenBank/DDBJ databases">
        <authorList>
            <person name="Varghese N."/>
            <person name="Submissions S."/>
        </authorList>
    </citation>
    <scope>NUCLEOTIDE SEQUENCE [LARGE SCALE GENOMIC DNA]</scope>
    <source>
        <strain evidence="4">CGMCC 1.10121</strain>
    </source>
</reference>
<evidence type="ECO:0000256" key="1">
    <source>
        <dbReference type="SAM" id="MobiDB-lite"/>
    </source>
</evidence>
<feature type="compositionally biased region" description="Polar residues" evidence="1">
    <location>
        <begin position="79"/>
        <end position="99"/>
    </location>
</feature>
<feature type="transmembrane region" description="Helical" evidence="2">
    <location>
        <begin position="207"/>
        <end position="224"/>
    </location>
</feature>
<feature type="transmembrane region" description="Helical" evidence="2">
    <location>
        <begin position="21"/>
        <end position="42"/>
    </location>
</feature>
<feature type="region of interest" description="Disordered" evidence="1">
    <location>
        <begin position="64"/>
        <end position="99"/>
    </location>
</feature>
<feature type="region of interest" description="Disordered" evidence="1">
    <location>
        <begin position="267"/>
        <end position="286"/>
    </location>
</feature>
<sequence>MFVALGGVDILTADSNSPRELAVLVGVFVTSLLPFMITNLLIAGNPFKPPHVLPRYTGELLGPVGNPVSDGGTSTGDTQTPRNPTQTPSGDTASPRSNPFLQENLKAVGKRSAAAALAAVARFWRMLSAGFTAVLEPTRLYHVFIRGGYIEAVARKDLGHAITLSLLESAPIFAALIALPGALSRRLRGTDVSVLLARRRSLSARHATDLLVAAIAVLFVLFYLPRLPLHVMITVRYLLPVMPLLLYAVFRLQQVHDLLGYPRTLVPSSPSPSASASNCSSLLSSS</sequence>
<dbReference type="Proteomes" id="UP000199126">
    <property type="component" value="Unassembled WGS sequence"/>
</dbReference>